<feature type="binding site" evidence="15 16">
    <location>
        <begin position="135"/>
        <end position="140"/>
    </location>
    <ligand>
        <name>S-adenosyl-L-methionine</name>
        <dbReference type="ChEBI" id="CHEBI:59789"/>
    </ligand>
</feature>
<dbReference type="FunFam" id="3.40.1280.10:FF:000001">
    <property type="entry name" value="tRNA (guanine-N(1)-)-methyltransferase"/>
    <property type="match status" value="1"/>
</dbReference>
<comment type="function">
    <text evidence="1 15 17">Specifically methylates guanosine-37 in various tRNAs.</text>
</comment>
<name>A0A6C2UGY4_9BACT</name>
<keyword evidence="10 15" id="KW-0949">S-adenosyl-L-methionine</keyword>
<evidence type="ECO:0000259" key="18">
    <source>
        <dbReference type="Pfam" id="PF01746"/>
    </source>
</evidence>
<comment type="similarity">
    <text evidence="3 15 17">Belongs to the RNA methyltransferase TrmD family.</text>
</comment>
<evidence type="ECO:0000256" key="15">
    <source>
        <dbReference type="HAMAP-Rule" id="MF_00605"/>
    </source>
</evidence>
<dbReference type="CDD" id="cd18080">
    <property type="entry name" value="TrmD-like"/>
    <property type="match status" value="1"/>
</dbReference>
<evidence type="ECO:0000256" key="16">
    <source>
        <dbReference type="PIRSR" id="PIRSR000386-1"/>
    </source>
</evidence>
<comment type="subcellular location">
    <subcellularLocation>
        <location evidence="2 15 17">Cytoplasm</location>
    </subcellularLocation>
</comment>
<dbReference type="PANTHER" id="PTHR46417">
    <property type="entry name" value="TRNA (GUANINE-N(1)-)-METHYLTRANSFERASE"/>
    <property type="match status" value="1"/>
</dbReference>
<keyword evidence="9 15" id="KW-0808">Transferase</keyword>
<dbReference type="EC" id="2.1.1.228" evidence="5 15"/>
<evidence type="ECO:0000256" key="10">
    <source>
        <dbReference type="ARBA" id="ARBA00022691"/>
    </source>
</evidence>
<evidence type="ECO:0000256" key="11">
    <source>
        <dbReference type="ARBA" id="ARBA00022694"/>
    </source>
</evidence>
<gene>
    <name evidence="15 19" type="primary">trmD</name>
    <name evidence="19" type="ORF">SCARR_00519</name>
</gene>
<dbReference type="GO" id="GO:0005829">
    <property type="term" value="C:cytosol"/>
    <property type="evidence" value="ECO:0007669"/>
    <property type="project" value="TreeGrafter"/>
</dbReference>
<reference evidence="19 20" key="1">
    <citation type="submission" date="2019-04" db="EMBL/GenBank/DDBJ databases">
        <authorList>
            <person name="Van Vliet M D."/>
        </authorList>
    </citation>
    <scope>NUCLEOTIDE SEQUENCE [LARGE SCALE GENOMIC DNA]</scope>
    <source>
        <strain evidence="19 20">F21</strain>
    </source>
</reference>
<keyword evidence="7 15" id="KW-0963">Cytoplasm</keyword>
<comment type="catalytic activity">
    <reaction evidence="14 15 17">
        <text>guanosine(37) in tRNA + S-adenosyl-L-methionine = N(1)-methylguanosine(37) in tRNA + S-adenosyl-L-homocysteine + H(+)</text>
        <dbReference type="Rhea" id="RHEA:36899"/>
        <dbReference type="Rhea" id="RHEA-COMP:10145"/>
        <dbReference type="Rhea" id="RHEA-COMP:10147"/>
        <dbReference type="ChEBI" id="CHEBI:15378"/>
        <dbReference type="ChEBI" id="CHEBI:57856"/>
        <dbReference type="ChEBI" id="CHEBI:59789"/>
        <dbReference type="ChEBI" id="CHEBI:73542"/>
        <dbReference type="ChEBI" id="CHEBI:74269"/>
        <dbReference type="EC" id="2.1.1.228"/>
    </reaction>
</comment>
<dbReference type="NCBIfam" id="TIGR00088">
    <property type="entry name" value="trmD"/>
    <property type="match status" value="1"/>
</dbReference>
<dbReference type="GO" id="GO:0052906">
    <property type="term" value="F:tRNA (guanine(37)-N1)-methyltransferase activity"/>
    <property type="evidence" value="ECO:0007669"/>
    <property type="project" value="UniProtKB-UniRule"/>
</dbReference>
<evidence type="ECO:0000256" key="2">
    <source>
        <dbReference type="ARBA" id="ARBA00004496"/>
    </source>
</evidence>
<proteinExistence type="inferred from homology"/>
<dbReference type="InterPro" id="IPR002649">
    <property type="entry name" value="tRNA_m1G_MeTrfase_TrmD"/>
</dbReference>
<accession>A0A6C2UGY4</accession>
<evidence type="ECO:0000313" key="19">
    <source>
        <dbReference type="EMBL" id="VGO18466.1"/>
    </source>
</evidence>
<dbReference type="Gene3D" id="3.40.1280.10">
    <property type="match status" value="1"/>
</dbReference>
<evidence type="ECO:0000256" key="4">
    <source>
        <dbReference type="ARBA" id="ARBA00011738"/>
    </source>
</evidence>
<protein>
    <recommendedName>
        <fullName evidence="6 15">tRNA (guanine-N(1)-)-methyltransferase</fullName>
        <ecNumber evidence="5 15">2.1.1.228</ecNumber>
    </recommendedName>
    <alternativeName>
        <fullName evidence="12 15">M1G-methyltransferase</fullName>
    </alternativeName>
    <alternativeName>
        <fullName evidence="13 15">tRNA [GM37] methyltransferase</fullName>
    </alternativeName>
</protein>
<evidence type="ECO:0000256" key="9">
    <source>
        <dbReference type="ARBA" id="ARBA00022679"/>
    </source>
</evidence>
<keyword evidence="20" id="KW-1185">Reference proteome</keyword>
<evidence type="ECO:0000256" key="3">
    <source>
        <dbReference type="ARBA" id="ARBA00007630"/>
    </source>
</evidence>
<dbReference type="Pfam" id="PF01746">
    <property type="entry name" value="tRNA_m1G_MT"/>
    <property type="match status" value="1"/>
</dbReference>
<dbReference type="InterPro" id="IPR029026">
    <property type="entry name" value="tRNA_m1G_MTases_N"/>
</dbReference>
<evidence type="ECO:0000256" key="5">
    <source>
        <dbReference type="ARBA" id="ARBA00012807"/>
    </source>
</evidence>
<evidence type="ECO:0000313" key="20">
    <source>
        <dbReference type="Proteomes" id="UP000346198"/>
    </source>
</evidence>
<evidence type="ECO:0000256" key="14">
    <source>
        <dbReference type="ARBA" id="ARBA00047783"/>
    </source>
</evidence>
<evidence type="ECO:0000256" key="8">
    <source>
        <dbReference type="ARBA" id="ARBA00022603"/>
    </source>
</evidence>
<dbReference type="Gene3D" id="1.10.1270.20">
    <property type="entry name" value="tRNA(m1g37)methyltransferase, domain 2"/>
    <property type="match status" value="1"/>
</dbReference>
<dbReference type="SUPFAM" id="SSF75217">
    <property type="entry name" value="alpha/beta knot"/>
    <property type="match status" value="1"/>
</dbReference>
<dbReference type="GO" id="GO:0002939">
    <property type="term" value="P:tRNA N1-guanine methylation"/>
    <property type="evidence" value="ECO:0007669"/>
    <property type="project" value="TreeGrafter"/>
</dbReference>
<evidence type="ECO:0000256" key="12">
    <source>
        <dbReference type="ARBA" id="ARBA00029736"/>
    </source>
</evidence>
<organism evidence="19 20">
    <name type="scientific">Pontiella sulfatireligans</name>
    <dbReference type="NCBI Taxonomy" id="2750658"/>
    <lineage>
        <taxon>Bacteria</taxon>
        <taxon>Pseudomonadati</taxon>
        <taxon>Kiritimatiellota</taxon>
        <taxon>Kiritimatiellia</taxon>
        <taxon>Kiritimatiellales</taxon>
        <taxon>Pontiellaceae</taxon>
        <taxon>Pontiella</taxon>
    </lineage>
</organism>
<dbReference type="InterPro" id="IPR016009">
    <property type="entry name" value="tRNA_MeTrfase_TRMD/TRM10"/>
</dbReference>
<keyword evidence="8 15" id="KW-0489">Methyltransferase</keyword>
<dbReference type="PANTHER" id="PTHR46417:SF1">
    <property type="entry name" value="TRNA (GUANINE-N(1)-)-METHYLTRANSFERASE"/>
    <property type="match status" value="1"/>
</dbReference>
<dbReference type="NCBIfam" id="NF000648">
    <property type="entry name" value="PRK00026.1"/>
    <property type="match status" value="1"/>
</dbReference>
<feature type="binding site" evidence="15 16">
    <location>
        <position position="115"/>
    </location>
    <ligand>
        <name>S-adenosyl-L-methionine</name>
        <dbReference type="ChEBI" id="CHEBI:59789"/>
    </ligand>
</feature>
<evidence type="ECO:0000256" key="17">
    <source>
        <dbReference type="RuleBase" id="RU003464"/>
    </source>
</evidence>
<keyword evidence="11 15" id="KW-0819">tRNA processing</keyword>
<feature type="domain" description="tRNA methyltransferase TRMD/TRM10-type" evidence="18">
    <location>
        <begin position="5"/>
        <end position="228"/>
    </location>
</feature>
<dbReference type="InterPro" id="IPR023148">
    <property type="entry name" value="tRNA_m1G_MeTrfase_C_sf"/>
</dbReference>
<evidence type="ECO:0000256" key="1">
    <source>
        <dbReference type="ARBA" id="ARBA00002634"/>
    </source>
</evidence>
<dbReference type="AlphaFoldDB" id="A0A6C2UGY4"/>
<dbReference type="PIRSF" id="PIRSF000386">
    <property type="entry name" value="tRNA_mtase"/>
    <property type="match status" value="1"/>
</dbReference>
<sequence length="238" mass="26502">MAEVLKVDVITLFPQMLAGFLGESMMKRASEAGLVEFRLINPRDFTTDKHNTTDDRPFGGGPGMLMKPEPLFAAVESVHTPQSHVILMTPSGKTFEQADARRLSIVHSHLIFICGHYEGVDERVREALVDEEISIGDYVLTNGVLSAVVIIDAVARLRPGVLGGGEIATEDESFSSGLLEHPQYTRPPEFRGMKVPEILFSGDHGKIAQWRHDQAVQRTMERRIDLLENERENSKNNP</sequence>
<comment type="subunit">
    <text evidence="4 15 17">Homodimer.</text>
</comment>
<evidence type="ECO:0000256" key="7">
    <source>
        <dbReference type="ARBA" id="ARBA00022490"/>
    </source>
</evidence>
<dbReference type="HAMAP" id="MF_00605">
    <property type="entry name" value="TrmD"/>
    <property type="match status" value="1"/>
</dbReference>
<dbReference type="RefSeq" id="WP_222846150.1">
    <property type="nucleotide sequence ID" value="NZ_CAAHFH010000001.1"/>
</dbReference>
<evidence type="ECO:0000256" key="13">
    <source>
        <dbReference type="ARBA" id="ARBA00033392"/>
    </source>
</evidence>
<dbReference type="InterPro" id="IPR029028">
    <property type="entry name" value="Alpha/beta_knot_MTases"/>
</dbReference>
<dbReference type="Proteomes" id="UP000346198">
    <property type="component" value="Unassembled WGS sequence"/>
</dbReference>
<dbReference type="EMBL" id="CAAHFH010000001">
    <property type="protein sequence ID" value="VGO18466.1"/>
    <property type="molecule type" value="Genomic_DNA"/>
</dbReference>
<dbReference type="FunFam" id="1.10.1270.20:FF:000001">
    <property type="entry name" value="tRNA (guanine-N(1)-)-methyltransferase"/>
    <property type="match status" value="1"/>
</dbReference>
<evidence type="ECO:0000256" key="6">
    <source>
        <dbReference type="ARBA" id="ARBA00014679"/>
    </source>
</evidence>